<dbReference type="AlphaFoldDB" id="A0AAN7AU10"/>
<keyword evidence="2" id="KW-1185">Reference proteome</keyword>
<evidence type="ECO:0000313" key="2">
    <source>
        <dbReference type="Proteomes" id="UP001303160"/>
    </source>
</evidence>
<comment type="caution">
    <text evidence="1">The sequence shown here is derived from an EMBL/GenBank/DDBJ whole genome shotgun (WGS) entry which is preliminary data.</text>
</comment>
<dbReference type="Proteomes" id="UP001303160">
    <property type="component" value="Unassembled WGS sequence"/>
</dbReference>
<sequence length="180" mass="20253">MLGLDILQNPLCMITLAKRCIEAMNCSVFAVLVCAYCSNTIQQLDHVIYYLFFQLPPSSWTSRTFIDHYQAAPSEPSLRLTHKPHTNRPYQAPQSTTCPTNPSLRVPGGPVAMCVSLFATVAFQASSKQANRLTFEYKTVAFPPPFPQHQITSRRRLSAVSIWHHSSQSTTKHPTQTFKL</sequence>
<name>A0AAN7AU10_9PEZI</name>
<organism evidence="1 2">
    <name type="scientific">Triangularia verruculosa</name>
    <dbReference type="NCBI Taxonomy" id="2587418"/>
    <lineage>
        <taxon>Eukaryota</taxon>
        <taxon>Fungi</taxon>
        <taxon>Dikarya</taxon>
        <taxon>Ascomycota</taxon>
        <taxon>Pezizomycotina</taxon>
        <taxon>Sordariomycetes</taxon>
        <taxon>Sordariomycetidae</taxon>
        <taxon>Sordariales</taxon>
        <taxon>Podosporaceae</taxon>
        <taxon>Triangularia</taxon>
    </lineage>
</organism>
<gene>
    <name evidence="1" type="ORF">QBC40DRAFT_86409</name>
</gene>
<reference evidence="1" key="1">
    <citation type="journal article" date="2023" name="Mol. Phylogenet. Evol.">
        <title>Genome-scale phylogeny and comparative genomics of the fungal order Sordariales.</title>
        <authorList>
            <person name="Hensen N."/>
            <person name="Bonometti L."/>
            <person name="Westerberg I."/>
            <person name="Brannstrom I.O."/>
            <person name="Guillou S."/>
            <person name="Cros-Aarteil S."/>
            <person name="Calhoun S."/>
            <person name="Haridas S."/>
            <person name="Kuo A."/>
            <person name="Mondo S."/>
            <person name="Pangilinan J."/>
            <person name="Riley R."/>
            <person name="LaButti K."/>
            <person name="Andreopoulos B."/>
            <person name="Lipzen A."/>
            <person name="Chen C."/>
            <person name="Yan M."/>
            <person name="Daum C."/>
            <person name="Ng V."/>
            <person name="Clum A."/>
            <person name="Steindorff A."/>
            <person name="Ohm R.A."/>
            <person name="Martin F."/>
            <person name="Silar P."/>
            <person name="Natvig D.O."/>
            <person name="Lalanne C."/>
            <person name="Gautier V."/>
            <person name="Ament-Velasquez S.L."/>
            <person name="Kruys A."/>
            <person name="Hutchinson M.I."/>
            <person name="Powell A.J."/>
            <person name="Barry K."/>
            <person name="Miller A.N."/>
            <person name="Grigoriev I.V."/>
            <person name="Debuchy R."/>
            <person name="Gladieux P."/>
            <person name="Hiltunen Thoren M."/>
            <person name="Johannesson H."/>
        </authorList>
    </citation>
    <scope>NUCLEOTIDE SEQUENCE</scope>
    <source>
        <strain evidence="1">CBS 315.58</strain>
    </source>
</reference>
<dbReference type="EMBL" id="MU863936">
    <property type="protein sequence ID" value="KAK4199119.1"/>
    <property type="molecule type" value="Genomic_DNA"/>
</dbReference>
<evidence type="ECO:0000313" key="1">
    <source>
        <dbReference type="EMBL" id="KAK4199119.1"/>
    </source>
</evidence>
<proteinExistence type="predicted"/>
<reference evidence="1" key="2">
    <citation type="submission" date="2023-05" db="EMBL/GenBank/DDBJ databases">
        <authorList>
            <consortium name="Lawrence Berkeley National Laboratory"/>
            <person name="Steindorff A."/>
            <person name="Hensen N."/>
            <person name="Bonometti L."/>
            <person name="Westerberg I."/>
            <person name="Brannstrom I.O."/>
            <person name="Guillou S."/>
            <person name="Cros-Aarteil S."/>
            <person name="Calhoun S."/>
            <person name="Haridas S."/>
            <person name="Kuo A."/>
            <person name="Mondo S."/>
            <person name="Pangilinan J."/>
            <person name="Riley R."/>
            <person name="Labutti K."/>
            <person name="Andreopoulos B."/>
            <person name="Lipzen A."/>
            <person name="Chen C."/>
            <person name="Yanf M."/>
            <person name="Daum C."/>
            <person name="Ng V."/>
            <person name="Clum A."/>
            <person name="Ohm R."/>
            <person name="Martin F."/>
            <person name="Silar P."/>
            <person name="Natvig D."/>
            <person name="Lalanne C."/>
            <person name="Gautier V."/>
            <person name="Ament-Velasquez S.L."/>
            <person name="Kruys A."/>
            <person name="Hutchinson M.I."/>
            <person name="Powell A.J."/>
            <person name="Barry K."/>
            <person name="Miller A.N."/>
            <person name="Grigoriev I.V."/>
            <person name="Debuchy R."/>
            <person name="Gladieux P."/>
            <person name="Thoren M.H."/>
            <person name="Johannesson H."/>
        </authorList>
    </citation>
    <scope>NUCLEOTIDE SEQUENCE</scope>
    <source>
        <strain evidence="1">CBS 315.58</strain>
    </source>
</reference>
<accession>A0AAN7AU10</accession>
<protein>
    <submittedName>
        <fullName evidence="1">Uncharacterized protein</fullName>
    </submittedName>
</protein>